<gene>
    <name evidence="1" type="ORF">HX837_07820</name>
</gene>
<feature type="non-terminal residue" evidence="1">
    <location>
        <position position="1"/>
    </location>
</feature>
<name>A0A7K4MRU0_9ARCH</name>
<dbReference type="EMBL" id="JACASV010000108">
    <property type="protein sequence ID" value="NWJ44089.1"/>
    <property type="molecule type" value="Genomic_DNA"/>
</dbReference>
<sequence>GTGLASSASSTTVTLAIDSTVATLTGTQTLTNKTLTSPTITGTGAIASGAITSSGVVTGTGFTIGSAVINEAELETIDGITAGTVIASKALVADANIDITGGRHITISGVMTGGTVEATTDTATGDNAAMGYTSAEGLILTGQGSTNDITIKNDADTAVISVPTGGTDITVAGVVTATGFTIGSAAITEAELEILDGASVSTTELNYLDITTLGTSQASKAVTVDASGDLIIPDSDKFEFGAGSDMTLYHDGTNSYITNKTGALKIATETSGIALTIGHTTSQVTIADNLTVVGNLTVTGTETIQDTVTMQAQNAVIFEGATADDFETTLTIVDPTADRTVYMPNQTGYLPLLAAASTTTITATPAELNYSDGVTSAIQTQMDTKSTKAFAIAQAVALG</sequence>
<comment type="caution">
    <text evidence="1">The sequence shown here is derived from an EMBL/GenBank/DDBJ whole genome shotgun (WGS) entry which is preliminary data.</text>
</comment>
<dbReference type="AlphaFoldDB" id="A0A7K4MRU0"/>
<evidence type="ECO:0000313" key="2">
    <source>
        <dbReference type="Proteomes" id="UP000523105"/>
    </source>
</evidence>
<protein>
    <submittedName>
        <fullName evidence="1">Uncharacterized protein</fullName>
    </submittedName>
</protein>
<reference evidence="1 2" key="1">
    <citation type="journal article" date="2019" name="Environ. Microbiol.">
        <title>Genomics insights into ecotype formation of ammonia-oxidizing archaea in the deep ocean.</title>
        <authorList>
            <person name="Wang Y."/>
            <person name="Huang J.M."/>
            <person name="Cui G.J."/>
            <person name="Nunoura T."/>
            <person name="Takaki Y."/>
            <person name="Li W.L."/>
            <person name="Li J."/>
            <person name="Gao Z.M."/>
            <person name="Takai K."/>
            <person name="Zhang A.Q."/>
            <person name="Stepanauskas R."/>
        </authorList>
    </citation>
    <scope>NUCLEOTIDE SEQUENCE [LARGE SCALE GENOMIC DNA]</scope>
    <source>
        <strain evidence="1 2">L15b</strain>
    </source>
</reference>
<dbReference type="Proteomes" id="UP000523105">
    <property type="component" value="Unassembled WGS sequence"/>
</dbReference>
<proteinExistence type="predicted"/>
<accession>A0A7K4MRU0</accession>
<organism evidence="1 2">
    <name type="scientific">Marine Group I thaumarchaeote</name>
    <dbReference type="NCBI Taxonomy" id="2511932"/>
    <lineage>
        <taxon>Archaea</taxon>
        <taxon>Nitrososphaerota</taxon>
        <taxon>Marine Group I</taxon>
    </lineage>
</organism>
<evidence type="ECO:0000313" key="1">
    <source>
        <dbReference type="EMBL" id="NWJ44089.1"/>
    </source>
</evidence>